<dbReference type="Pfam" id="PF00486">
    <property type="entry name" value="Trans_reg_C"/>
    <property type="match status" value="1"/>
</dbReference>
<sequence>MSVASGYVHISLRNANKAPAVRPEFANRPVAAPQQYPAGYNGQFAAPAPAQQPGYPQQGYGQLRAVPQPGAPAVEGHPVTAPTPVIARGANGAPARPAAGTPTVARGFVLYVGIDEETAAASGQSIAKLAQEIRAYAQSLVQGAESYAAVAVAPASAPGSALDVVRSTFGDPTVANRQRVEAPRPAAVPDQRPSGVLIDLARREVHLDGDTLNLTFKEFELLNYLVENGTRTVDREELLENLWRNAEEVPNERTIDVHIRRLRSKLGRLANTVRTVRGQGYRFYEHPEVVVWAAPEYSI</sequence>
<dbReference type="GO" id="GO:0006355">
    <property type="term" value="P:regulation of DNA-templated transcription"/>
    <property type="evidence" value="ECO:0007669"/>
    <property type="project" value="InterPro"/>
</dbReference>
<name>A0A1H4VNC3_9MICC</name>
<dbReference type="InterPro" id="IPR036388">
    <property type="entry name" value="WH-like_DNA-bd_sf"/>
</dbReference>
<dbReference type="InterPro" id="IPR001867">
    <property type="entry name" value="OmpR/PhoB-type_DNA-bd"/>
</dbReference>
<organism evidence="8 9">
    <name type="scientific">Arthrobacter woluwensis</name>
    <dbReference type="NCBI Taxonomy" id="156980"/>
    <lineage>
        <taxon>Bacteria</taxon>
        <taxon>Bacillati</taxon>
        <taxon>Actinomycetota</taxon>
        <taxon>Actinomycetes</taxon>
        <taxon>Micrococcales</taxon>
        <taxon>Micrococcaceae</taxon>
        <taxon>Arthrobacter</taxon>
    </lineage>
</organism>
<dbReference type="Proteomes" id="UP000182652">
    <property type="component" value="Unassembled WGS sequence"/>
</dbReference>
<dbReference type="OrthoDB" id="8927943at2"/>
<dbReference type="GO" id="GO:0000156">
    <property type="term" value="F:phosphorelay response regulator activity"/>
    <property type="evidence" value="ECO:0007669"/>
    <property type="project" value="TreeGrafter"/>
</dbReference>
<keyword evidence="1" id="KW-0597">Phosphoprotein</keyword>
<evidence type="ECO:0000313" key="8">
    <source>
        <dbReference type="EMBL" id="SEC82619.1"/>
    </source>
</evidence>
<dbReference type="GO" id="GO:0032993">
    <property type="term" value="C:protein-DNA complex"/>
    <property type="evidence" value="ECO:0007669"/>
    <property type="project" value="TreeGrafter"/>
</dbReference>
<evidence type="ECO:0000313" key="9">
    <source>
        <dbReference type="Proteomes" id="UP000182652"/>
    </source>
</evidence>
<dbReference type="PANTHER" id="PTHR48111:SF1">
    <property type="entry name" value="TWO-COMPONENT RESPONSE REGULATOR ORR33"/>
    <property type="match status" value="1"/>
</dbReference>
<dbReference type="CDD" id="cd00383">
    <property type="entry name" value="trans_reg_C"/>
    <property type="match status" value="1"/>
</dbReference>
<feature type="DNA-binding region" description="OmpR/PhoB-type" evidence="6">
    <location>
        <begin position="186"/>
        <end position="285"/>
    </location>
</feature>
<evidence type="ECO:0000256" key="5">
    <source>
        <dbReference type="ARBA" id="ARBA00023163"/>
    </source>
</evidence>
<dbReference type="InterPro" id="IPR039420">
    <property type="entry name" value="WalR-like"/>
</dbReference>
<keyword evidence="2" id="KW-0902">Two-component regulatory system</keyword>
<evidence type="ECO:0000256" key="4">
    <source>
        <dbReference type="ARBA" id="ARBA00023125"/>
    </source>
</evidence>
<protein>
    <submittedName>
        <fullName evidence="8">Transcriptional regulatory protein, C terminal</fullName>
    </submittedName>
</protein>
<reference evidence="8 9" key="1">
    <citation type="submission" date="2016-10" db="EMBL/GenBank/DDBJ databases">
        <authorList>
            <person name="de Groot N.N."/>
        </authorList>
    </citation>
    <scope>NUCLEOTIDE SEQUENCE [LARGE SCALE GENOMIC DNA]</scope>
    <source>
        <strain evidence="8 9">DSM 10495</strain>
    </source>
</reference>
<evidence type="ECO:0000256" key="1">
    <source>
        <dbReference type="ARBA" id="ARBA00022553"/>
    </source>
</evidence>
<proteinExistence type="predicted"/>
<dbReference type="PANTHER" id="PTHR48111">
    <property type="entry name" value="REGULATOR OF RPOS"/>
    <property type="match status" value="1"/>
</dbReference>
<evidence type="ECO:0000259" key="7">
    <source>
        <dbReference type="PROSITE" id="PS51755"/>
    </source>
</evidence>
<dbReference type="STRING" id="156980.SAMN04489745_3266"/>
<dbReference type="SUPFAM" id="SSF46894">
    <property type="entry name" value="C-terminal effector domain of the bipartite response regulators"/>
    <property type="match status" value="1"/>
</dbReference>
<keyword evidence="4 6" id="KW-0238">DNA-binding</keyword>
<feature type="domain" description="OmpR/PhoB-type" evidence="7">
    <location>
        <begin position="186"/>
        <end position="285"/>
    </location>
</feature>
<dbReference type="EMBL" id="FNSN01000004">
    <property type="protein sequence ID" value="SEC82619.1"/>
    <property type="molecule type" value="Genomic_DNA"/>
</dbReference>
<dbReference type="GO" id="GO:0000976">
    <property type="term" value="F:transcription cis-regulatory region binding"/>
    <property type="evidence" value="ECO:0007669"/>
    <property type="project" value="TreeGrafter"/>
</dbReference>
<evidence type="ECO:0000256" key="6">
    <source>
        <dbReference type="PROSITE-ProRule" id="PRU01091"/>
    </source>
</evidence>
<dbReference type="GO" id="GO:0005829">
    <property type="term" value="C:cytosol"/>
    <property type="evidence" value="ECO:0007669"/>
    <property type="project" value="TreeGrafter"/>
</dbReference>
<dbReference type="InterPro" id="IPR016032">
    <property type="entry name" value="Sig_transdc_resp-reg_C-effctor"/>
</dbReference>
<dbReference type="Gene3D" id="1.10.10.10">
    <property type="entry name" value="Winged helix-like DNA-binding domain superfamily/Winged helix DNA-binding domain"/>
    <property type="match status" value="1"/>
</dbReference>
<keyword evidence="3" id="KW-0805">Transcription regulation</keyword>
<dbReference type="SMART" id="SM00862">
    <property type="entry name" value="Trans_reg_C"/>
    <property type="match status" value="1"/>
</dbReference>
<dbReference type="AlphaFoldDB" id="A0A1H4VNC3"/>
<evidence type="ECO:0000256" key="2">
    <source>
        <dbReference type="ARBA" id="ARBA00023012"/>
    </source>
</evidence>
<keyword evidence="9" id="KW-1185">Reference proteome</keyword>
<dbReference type="PROSITE" id="PS51755">
    <property type="entry name" value="OMPR_PHOB"/>
    <property type="match status" value="1"/>
</dbReference>
<evidence type="ECO:0000256" key="3">
    <source>
        <dbReference type="ARBA" id="ARBA00023015"/>
    </source>
</evidence>
<gene>
    <name evidence="8" type="ORF">SAMN04489745_3266</name>
</gene>
<accession>A0A1H4VNC3</accession>
<dbReference type="RefSeq" id="WP_066214898.1">
    <property type="nucleotide sequence ID" value="NZ_CP049819.1"/>
</dbReference>
<keyword evidence="5" id="KW-0804">Transcription</keyword>